<evidence type="ECO:0000256" key="1">
    <source>
        <dbReference type="SAM" id="MobiDB-lite"/>
    </source>
</evidence>
<feature type="region of interest" description="Disordered" evidence="1">
    <location>
        <begin position="109"/>
        <end position="130"/>
    </location>
</feature>
<dbReference type="Proteomes" id="UP001446871">
    <property type="component" value="Unassembled WGS sequence"/>
</dbReference>
<gene>
    <name evidence="2" type="ORF">PG996_015379</name>
</gene>
<sequence>MAILTNYPRQSTRASSPINPTHTSKLKRQEFTGIPAFCDQHEMEHPCFEERPGEDPKEYIVDVTLYAMEKYTGGRSNLKGPQEECDNAFRNEMLQKTFDKMGTRLTHGSVDLIGGKSPRMSRSRDSTSKSACSRSYPIIVSVAGGGSPVVRRGGGGGFDEDEGVLAGRASQRGELAMGVDTGFDVGKGLRKGEGVAGKGLANGWRRRGGSW</sequence>
<keyword evidence="3" id="KW-1185">Reference proteome</keyword>
<comment type="caution">
    <text evidence="2">The sequence shown here is derived from an EMBL/GenBank/DDBJ whole genome shotgun (WGS) entry which is preliminary data.</text>
</comment>
<organism evidence="2 3">
    <name type="scientific">Apiospora saccharicola</name>
    <dbReference type="NCBI Taxonomy" id="335842"/>
    <lineage>
        <taxon>Eukaryota</taxon>
        <taxon>Fungi</taxon>
        <taxon>Dikarya</taxon>
        <taxon>Ascomycota</taxon>
        <taxon>Pezizomycotina</taxon>
        <taxon>Sordariomycetes</taxon>
        <taxon>Xylariomycetidae</taxon>
        <taxon>Amphisphaeriales</taxon>
        <taxon>Apiosporaceae</taxon>
        <taxon>Apiospora</taxon>
    </lineage>
</organism>
<proteinExistence type="predicted"/>
<reference evidence="2 3" key="1">
    <citation type="submission" date="2023-01" db="EMBL/GenBank/DDBJ databases">
        <title>Analysis of 21 Apiospora genomes using comparative genomics revels a genus with tremendous synthesis potential of carbohydrate active enzymes and secondary metabolites.</title>
        <authorList>
            <person name="Sorensen T."/>
        </authorList>
    </citation>
    <scope>NUCLEOTIDE SEQUENCE [LARGE SCALE GENOMIC DNA]</scope>
    <source>
        <strain evidence="2 3">CBS 83171</strain>
    </source>
</reference>
<name>A0ABR1TN21_9PEZI</name>
<feature type="region of interest" description="Disordered" evidence="1">
    <location>
        <begin position="1"/>
        <end position="26"/>
    </location>
</feature>
<protein>
    <submittedName>
        <fullName evidence="2">Uncharacterized protein</fullName>
    </submittedName>
</protein>
<accession>A0ABR1TN21</accession>
<dbReference type="EMBL" id="JAQQWM010000009">
    <property type="protein sequence ID" value="KAK8047315.1"/>
    <property type="molecule type" value="Genomic_DNA"/>
</dbReference>
<evidence type="ECO:0000313" key="3">
    <source>
        <dbReference type="Proteomes" id="UP001446871"/>
    </source>
</evidence>
<evidence type="ECO:0000313" key="2">
    <source>
        <dbReference type="EMBL" id="KAK8047315.1"/>
    </source>
</evidence>
<feature type="compositionally biased region" description="Polar residues" evidence="1">
    <location>
        <begin position="7"/>
        <end position="23"/>
    </location>
</feature>